<accession>A0A0B5ASA5</accession>
<evidence type="ECO:0000313" key="1">
    <source>
        <dbReference type="EMBL" id="AJD93125.1"/>
    </source>
</evidence>
<organism evidence="1 2">
    <name type="scientific">Jeotgalibacillus malaysiensis</name>
    <dbReference type="NCBI Taxonomy" id="1508404"/>
    <lineage>
        <taxon>Bacteria</taxon>
        <taxon>Bacillati</taxon>
        <taxon>Bacillota</taxon>
        <taxon>Bacilli</taxon>
        <taxon>Bacillales</taxon>
        <taxon>Caryophanaceae</taxon>
        <taxon>Jeotgalibacillus</taxon>
    </lineage>
</organism>
<geneLocation type="plasmid" evidence="2"/>
<dbReference type="BioCyc" id="JESP1508404:G14D9-13091-MONOMER"/>
<protein>
    <submittedName>
        <fullName evidence="1">Uncharacterized protein</fullName>
    </submittedName>
</protein>
<keyword evidence="2" id="KW-1185">Reference proteome</keyword>
<sequence length="100" mass="11431">MKAENKGLTEALLSQEQLTGTELSLKDGERYFRDLTEAFLFQSKALNIEMNENQAREMALHIIAKVDISNPVVGHKGFHWLAKLFTPIWEQNKREGKTGE</sequence>
<dbReference type="KEGG" id="jeo:JMA_38070"/>
<name>A0A0B5ASA5_9BACL</name>
<dbReference type="HOGENOM" id="CLU_2302071_0_0_9"/>
<proteinExistence type="predicted"/>
<dbReference type="AlphaFoldDB" id="A0A0B5ASA5"/>
<dbReference type="Proteomes" id="UP000031449">
    <property type="component" value="Plasmid unnamed"/>
</dbReference>
<keyword evidence="1" id="KW-0614">Plasmid</keyword>
<gene>
    <name evidence="1" type="ORF">JMA_38070</name>
</gene>
<evidence type="ECO:0000313" key="2">
    <source>
        <dbReference type="Proteomes" id="UP000031449"/>
    </source>
</evidence>
<reference evidence="1 2" key="1">
    <citation type="submission" date="2014-08" db="EMBL/GenBank/DDBJ databases">
        <title>Complete genome of a marine bacteria Jeotgalibacillus malaysiensis.</title>
        <authorList>
            <person name="Yaakop A.S."/>
            <person name="Chan K.-G."/>
            <person name="Goh K.M."/>
        </authorList>
    </citation>
    <scope>NUCLEOTIDE SEQUENCE [LARGE SCALE GENOMIC DNA]</scope>
    <source>
        <strain evidence="1 2">D5</strain>
        <plasmid evidence="2">Plasmid</plasmid>
    </source>
</reference>
<dbReference type="EMBL" id="CP009417">
    <property type="protein sequence ID" value="AJD93125.1"/>
    <property type="molecule type" value="Genomic_DNA"/>
</dbReference>